<keyword evidence="3" id="KW-1185">Reference proteome</keyword>
<proteinExistence type="predicted"/>
<evidence type="ECO:0000313" key="3">
    <source>
        <dbReference type="Proteomes" id="UP000639338"/>
    </source>
</evidence>
<sequence>MEHQREILGHSLFIENPTLLESSQLRPCSVIAQGSTPAPIEHVVNNDKTECSKSRGKIRLAKPTRMNESDIDIPIKSSSDQKQFKV</sequence>
<evidence type="ECO:0000256" key="1">
    <source>
        <dbReference type="SAM" id="MobiDB-lite"/>
    </source>
</evidence>
<reference evidence="2 3" key="1">
    <citation type="submission" date="2020-08" db="EMBL/GenBank/DDBJ databases">
        <title>Aphidius gifuensis genome sequencing and assembly.</title>
        <authorList>
            <person name="Du Z."/>
        </authorList>
    </citation>
    <scope>NUCLEOTIDE SEQUENCE [LARGE SCALE GENOMIC DNA]</scope>
    <source>
        <strain evidence="2">YNYX2018</strain>
        <tissue evidence="2">Adults</tissue>
    </source>
</reference>
<evidence type="ECO:0000313" key="2">
    <source>
        <dbReference type="EMBL" id="KAF7991980.1"/>
    </source>
</evidence>
<dbReference type="AlphaFoldDB" id="A0A834XR79"/>
<name>A0A834XR79_APHGI</name>
<feature type="region of interest" description="Disordered" evidence="1">
    <location>
        <begin position="64"/>
        <end position="86"/>
    </location>
</feature>
<accession>A0A834XR79</accession>
<gene>
    <name evidence="2" type="ORF">HCN44_010781</name>
</gene>
<protein>
    <submittedName>
        <fullName evidence="2">Uncharacterized protein</fullName>
    </submittedName>
</protein>
<dbReference type="EMBL" id="JACMRX010000004">
    <property type="protein sequence ID" value="KAF7991980.1"/>
    <property type="molecule type" value="Genomic_DNA"/>
</dbReference>
<organism evidence="2 3">
    <name type="scientific">Aphidius gifuensis</name>
    <name type="common">Parasitoid wasp</name>
    <dbReference type="NCBI Taxonomy" id="684658"/>
    <lineage>
        <taxon>Eukaryota</taxon>
        <taxon>Metazoa</taxon>
        <taxon>Ecdysozoa</taxon>
        <taxon>Arthropoda</taxon>
        <taxon>Hexapoda</taxon>
        <taxon>Insecta</taxon>
        <taxon>Pterygota</taxon>
        <taxon>Neoptera</taxon>
        <taxon>Endopterygota</taxon>
        <taxon>Hymenoptera</taxon>
        <taxon>Apocrita</taxon>
        <taxon>Ichneumonoidea</taxon>
        <taxon>Braconidae</taxon>
        <taxon>Aphidiinae</taxon>
        <taxon>Aphidius</taxon>
    </lineage>
</organism>
<dbReference type="Proteomes" id="UP000639338">
    <property type="component" value="Unassembled WGS sequence"/>
</dbReference>
<comment type="caution">
    <text evidence="2">The sequence shown here is derived from an EMBL/GenBank/DDBJ whole genome shotgun (WGS) entry which is preliminary data.</text>
</comment>